<dbReference type="EMBL" id="BMHZ01000001">
    <property type="protein sequence ID" value="GGG91483.1"/>
    <property type="molecule type" value="Genomic_DNA"/>
</dbReference>
<comment type="caution">
    <text evidence="1">The sequence shown here is derived from an EMBL/GenBank/DDBJ whole genome shotgun (WGS) entry which is preliminary data.</text>
</comment>
<organism evidence="1 2">
    <name type="scientific">Pedobacter zeae</name>
    <dbReference type="NCBI Taxonomy" id="1737356"/>
    <lineage>
        <taxon>Bacteria</taxon>
        <taxon>Pseudomonadati</taxon>
        <taxon>Bacteroidota</taxon>
        <taxon>Sphingobacteriia</taxon>
        <taxon>Sphingobacteriales</taxon>
        <taxon>Sphingobacteriaceae</taxon>
        <taxon>Pedobacter</taxon>
    </lineage>
</organism>
<reference evidence="2" key="1">
    <citation type="journal article" date="2019" name="Int. J. Syst. Evol. Microbiol.">
        <title>The Global Catalogue of Microorganisms (GCM) 10K type strain sequencing project: providing services to taxonomists for standard genome sequencing and annotation.</title>
        <authorList>
            <consortium name="The Broad Institute Genomics Platform"/>
            <consortium name="The Broad Institute Genome Sequencing Center for Infectious Disease"/>
            <person name="Wu L."/>
            <person name="Ma J."/>
        </authorList>
    </citation>
    <scope>NUCLEOTIDE SEQUENCE [LARGE SCALE GENOMIC DNA]</scope>
    <source>
        <strain evidence="2">CGMCC 1.15287</strain>
    </source>
</reference>
<dbReference type="Proteomes" id="UP000642938">
    <property type="component" value="Unassembled WGS sequence"/>
</dbReference>
<evidence type="ECO:0000313" key="2">
    <source>
        <dbReference type="Proteomes" id="UP000642938"/>
    </source>
</evidence>
<gene>
    <name evidence="1" type="ORF">GCM10007422_00450</name>
</gene>
<name>A0ABQ1XDQ1_9SPHI</name>
<accession>A0ABQ1XDQ1</accession>
<evidence type="ECO:0000313" key="1">
    <source>
        <dbReference type="EMBL" id="GGG91483.1"/>
    </source>
</evidence>
<sequence length="60" mass="7140">MFGSFYIFKLVREKKALGLTYPGRQIIKLLLIVKTTINNNFYFRKNLNILSPLKYQIKND</sequence>
<keyword evidence="2" id="KW-1185">Reference proteome</keyword>
<protein>
    <submittedName>
        <fullName evidence="1">Uncharacterized protein</fullName>
    </submittedName>
</protein>
<proteinExistence type="predicted"/>